<accession>A0A7U9CYH9</accession>
<sequence length="1529" mass="171627">MSDTTRTNVVPQLQNKSRLIEQTSGGPILHDAAAHLLRISLKQHIPQLPIDPDKAMLITPLWQAQGERLVSHSSHFESLTHALARQAFTQDSANYIEGEHFLTLSPNDAEPVHLPVGMDAITTILNETAPALFLGFAKSQLHYWNETVDRQPRWQQLSDNLRNALNVRTANGWTVDECSLARHVAQQPEKTLRATASGGLTNIHARLVDLDLVFDLAESSRTRHLMLAGALVLTATAGDRELITLYTIEDGYESFSSLAQLGATWPERLDMDLSGRGLKWRLYEPDGNIFDAMVQALVGCQLDAIESLDPASRSPLARFGARQPYGEVIESQDNARFEQLDQAIPEWLKNASLEDIQRYSTDLSALGNLRGGPDSDAFDVREVPLILDYAEQQMRAAILAEQPSKQASLLRLDDLRITLTDSFEAGGFVLPDPHSIRELSLGEFALRNTPAYLTTIDYADGTSAPAWLTVKLLQRIAGEVNIGEHYPQLIKRTLIDDSVQARRHKIRYCRQLPWLLSILALECKLKHQGDVDEQGYRLVRQLLDSITAQTPVAQWPVQIRPLAFVPRFRLGHTSDTVANMYIIGPRDGSSGPCLLYRPLLEQPLRQFPSAQNLLYAFYQPGELQDSILAWLPTRALSFEYAQYVFSSGLPSPWTVTELAFEPFIHLDLTAAVDLANTPLSGDIFATLFASNSQAMADLADRQSTSNAERRWALLVDSGWALFGVAANFLSGPAGAAVWVWQTISQIQQALDAHEQGATSVEWSSIGDVLLTLSILLVQKVAIRRIQPSGPRSENTAGYRLRSDRLPAIAMPHEAPPRVVHDPVELTSVDPAPQPSLLVSTPLTRNTQPSFLLTIERLKVSRPALAANAQANARHLYEFAGKLYAQVGERWFQVRAEADEPVQILDPEHPARPGLCIRLDPKTLRWHWDLRLRLRGGGPTRRIDAFVREREARKDEAWAALRRFFAQEAPRKAGLDEALLPLDTGDQNTPLSEEAISTYIAKADDLSTGYRQALAELEKWREAGGTGGVYQAELMRMTVEQHRFLSGWMRMKLREYAHIVAPQISPMEPAQTRSRSVQMQAASKAIAVSDEMVERLEHLYSSLNTLQKHTSATRKVAADLKRLMPSFSRRDLHANEIGMSIELSMLEAPDSVLEPLRELIGPIFESAADAGHQLVERRHQLTPNVEKLSSVVDRLADAERRLEDVFASSSAQLEPVRFQRIQYLVSDFHQIAREHLLKLLPEPQELPATVTARAEPTPSTSRATGKVNKSRPRVIETPRPASSTTSTAHAQQELPLIRTIHKQPATTPNLSDEQMVGSAMQMLQELEPLIRRWRTDAQRPSRIPADMQDLFDQQATRLDQRAADIDAILARRRAELPVGSLPTELREAAARLRREGISVYGSMLTGRRPRESYLQWLHQHGLVQIVKNDHGRIRTKKRKDYFQEYQILDQRRQNKPLWVAHFHYNSLTDPSDRFTAAHLKIADGYLQELPAKTRLELERFDAVDNALRRIVSPTIRDLFIHPRQQEPAAG</sequence>
<dbReference type="RefSeq" id="WP_003229661.1">
    <property type="nucleotide sequence ID" value="NZ_CM001561.1"/>
</dbReference>
<dbReference type="InterPro" id="IPR046673">
    <property type="entry name" value="ToxA_N"/>
</dbReference>
<protein>
    <recommendedName>
        <fullName evidence="2">Dermonecrotic toxin N-terminal domain-containing protein</fullName>
    </recommendedName>
</protein>
<dbReference type="Proteomes" id="UP000006045">
    <property type="component" value="Chromosome"/>
</dbReference>
<feature type="compositionally biased region" description="Low complexity" evidence="1">
    <location>
        <begin position="1280"/>
        <end position="1289"/>
    </location>
</feature>
<proteinExistence type="predicted"/>
<reference evidence="3 4" key="1">
    <citation type="submission" date="2012-08" db="EMBL/GenBank/DDBJ databases">
        <title>The genome of cave-isolated P. fluorescens strain R124 demonstrates phenotypic adaptation to the mineral environment.</title>
        <authorList>
            <person name="Barton M.D."/>
            <person name="Petronio M."/>
            <person name="Giarrizzo J.G."/>
            <person name="Bowling B.V."/>
            <person name="Barton H.A."/>
        </authorList>
    </citation>
    <scope>NUCLEOTIDE SEQUENCE [LARGE SCALE GENOMIC DNA]</scope>
    <source>
        <strain evidence="3 4">R124</strain>
    </source>
</reference>
<evidence type="ECO:0000259" key="2">
    <source>
        <dbReference type="Pfam" id="PF20178"/>
    </source>
</evidence>
<dbReference type="OrthoDB" id="7003488at2"/>
<gene>
    <name evidence="3" type="ORF">I1A_005212</name>
</gene>
<dbReference type="EMBL" id="CM001561">
    <property type="protein sequence ID" value="EJZ60847.1"/>
    <property type="molecule type" value="Genomic_DNA"/>
</dbReference>
<evidence type="ECO:0000313" key="3">
    <source>
        <dbReference type="EMBL" id="EJZ60847.1"/>
    </source>
</evidence>
<feature type="domain" description="Dermonecrotic toxin N-terminal" evidence="2">
    <location>
        <begin position="434"/>
        <end position="613"/>
    </location>
</feature>
<name>A0A7U9CYH9_PSEFL</name>
<evidence type="ECO:0000313" key="4">
    <source>
        <dbReference type="Proteomes" id="UP000006045"/>
    </source>
</evidence>
<feature type="region of interest" description="Disordered" evidence="1">
    <location>
        <begin position="1250"/>
        <end position="1290"/>
    </location>
</feature>
<dbReference type="Pfam" id="PF20178">
    <property type="entry name" value="ToxA_N"/>
    <property type="match status" value="1"/>
</dbReference>
<evidence type="ECO:0000256" key="1">
    <source>
        <dbReference type="SAM" id="MobiDB-lite"/>
    </source>
</evidence>
<organism evidence="3 4">
    <name type="scientific">Pseudomonas fluorescens R124</name>
    <dbReference type="NCBI Taxonomy" id="743713"/>
    <lineage>
        <taxon>Bacteria</taxon>
        <taxon>Pseudomonadati</taxon>
        <taxon>Pseudomonadota</taxon>
        <taxon>Gammaproteobacteria</taxon>
        <taxon>Pseudomonadales</taxon>
        <taxon>Pseudomonadaceae</taxon>
        <taxon>Pseudomonas</taxon>
    </lineage>
</organism>